<accession>A0A8C7S0M2</accession>
<sequence length="933" mass="103781">MVSGEKAKYRLSAHEWSKNDERLMVAVEHGEVEKVASLLTKKGASVFKLDSEGKSALHVAATRGQTECLAVMLAHGADTSVIDASGYHIFQINHHSDKEIIWSYRCRPKPVFSHQSKCVLDTLDCSGKTALHHAGKTCPLLLSARHAHADVCSSLLDWGADVNACDKNGRTAVMLASESSSMSVVEVLVQRGAVLQAVDSLGHDVLHYAKLSGSSEIRAVLTAELHSAHSDSGEIGTVFSTDRAYYEAINQTLMSSPNSPAYMTPNETPVSSKSCGFETFNYKEGELHGVSQREEVEKLHEEKCMLLETIENLKQIVDQTAEDCGKADSALVVALHAKITALSLENQQLAQILKKRPSPQGGEVSQEDSSRPNSMNSNASYHITHKSPSESLLQPQGTEEEDMSEGSAVELSSSSVRQEEEESGERGKEGGEEEIRLLRETLGRVHSKLQETQKENCTLHARLKLEQGEVMGREGEVLLESLAELQQALQRLRSSLEQEVKELRSQLAQSEQQRESDVGRIREQEARLKAADDSGDREKSLLVDRYQEAQEEIRMLQEALRGTVPVEAAAKDFEEMKGELGSVIDGLQRRLLELSKSYSEAKSELSSTRNHLEEIRAVKSKPGSPVASPDKEQAMLRSRVEELQASLADTQSKYSASLEEIALLKQEAEAQESVALSDHTQMVSSLGSAIKDLEAQADALRQQLSQRTLQVDTLQNRLTMEKDHTPEDSISRLEHEQMREGLEKEEGNLTQLLQGALRKQDEMALEAAAAWQELREGRSEREALQELAISREKENHTLSTKLREAQDAIVQLKKLVEEHVSSERDKNKKIDDLSREVGKLKDALNSLSQLSYSAGSAKRQQTLQQQQLDNLQQQVKQLQYQLGESKRQHHEIVSVYRMHLLYAVQGQMDEDVQKALKQILMMCKMPTEAKLSV</sequence>
<keyword evidence="3" id="KW-0040">ANK repeat</keyword>
<dbReference type="AlphaFoldDB" id="A0A8C7S0M2"/>
<evidence type="ECO:0000256" key="5">
    <source>
        <dbReference type="SAM" id="MobiDB-lite"/>
    </source>
</evidence>
<feature type="repeat" description="ANK" evidence="3">
    <location>
        <begin position="168"/>
        <end position="200"/>
    </location>
</feature>
<feature type="compositionally biased region" description="Polar residues" evidence="5">
    <location>
        <begin position="371"/>
        <end position="381"/>
    </location>
</feature>
<dbReference type="PROSITE" id="PS50088">
    <property type="entry name" value="ANK_REPEAT"/>
    <property type="match status" value="3"/>
</dbReference>
<feature type="region of interest" description="Disordered" evidence="5">
    <location>
        <begin position="506"/>
        <end position="534"/>
    </location>
</feature>
<protein>
    <submittedName>
        <fullName evidence="6">Retinoic acid induced 14</fullName>
    </submittedName>
</protein>
<feature type="repeat" description="ANK" evidence="3">
    <location>
        <begin position="135"/>
        <end position="167"/>
    </location>
</feature>
<feature type="compositionally biased region" description="Basic and acidic residues" evidence="5">
    <location>
        <begin position="424"/>
        <end position="434"/>
    </location>
</feature>
<dbReference type="InterPro" id="IPR036770">
    <property type="entry name" value="Ankyrin_rpt-contain_sf"/>
</dbReference>
<organism evidence="6 7">
    <name type="scientific">Oncorhynchus mykiss</name>
    <name type="common">Rainbow trout</name>
    <name type="synonym">Salmo gairdneri</name>
    <dbReference type="NCBI Taxonomy" id="8022"/>
    <lineage>
        <taxon>Eukaryota</taxon>
        <taxon>Metazoa</taxon>
        <taxon>Chordata</taxon>
        <taxon>Craniata</taxon>
        <taxon>Vertebrata</taxon>
        <taxon>Euteleostomi</taxon>
        <taxon>Actinopterygii</taxon>
        <taxon>Neopterygii</taxon>
        <taxon>Teleostei</taxon>
        <taxon>Protacanthopterygii</taxon>
        <taxon>Salmoniformes</taxon>
        <taxon>Salmonidae</taxon>
        <taxon>Salmoninae</taxon>
        <taxon>Oncorhynchus</taxon>
    </lineage>
</organism>
<reference evidence="6" key="2">
    <citation type="submission" date="2025-08" db="UniProtKB">
        <authorList>
            <consortium name="Ensembl"/>
        </authorList>
    </citation>
    <scope>IDENTIFICATION</scope>
</reference>
<evidence type="ECO:0000313" key="7">
    <source>
        <dbReference type="Proteomes" id="UP000694395"/>
    </source>
</evidence>
<dbReference type="Gene3D" id="1.25.40.20">
    <property type="entry name" value="Ankyrin repeat-containing domain"/>
    <property type="match status" value="2"/>
</dbReference>
<feature type="region of interest" description="Disordered" evidence="5">
    <location>
        <begin position="354"/>
        <end position="434"/>
    </location>
</feature>
<dbReference type="SMART" id="SM00248">
    <property type="entry name" value="ANK"/>
    <property type="match status" value="4"/>
</dbReference>
<evidence type="ECO:0000256" key="2">
    <source>
        <dbReference type="ARBA" id="ARBA00023054"/>
    </source>
</evidence>
<feature type="compositionally biased region" description="Basic and acidic residues" evidence="5">
    <location>
        <begin position="512"/>
        <end position="534"/>
    </location>
</feature>
<proteinExistence type="predicted"/>
<dbReference type="GO" id="GO:0003779">
    <property type="term" value="F:actin binding"/>
    <property type="evidence" value="ECO:0007669"/>
    <property type="project" value="InterPro"/>
</dbReference>
<keyword evidence="2 4" id="KW-0175">Coiled coil</keyword>
<dbReference type="Proteomes" id="UP000694395">
    <property type="component" value="Chromosome 12"/>
</dbReference>
<evidence type="ECO:0000256" key="3">
    <source>
        <dbReference type="PROSITE-ProRule" id="PRU00023"/>
    </source>
</evidence>
<dbReference type="PANTHER" id="PTHR24129:SF0">
    <property type="entry name" value="ANKYCORBIN"/>
    <property type="match status" value="1"/>
</dbReference>
<name>A0A8C7S0M2_ONCMY</name>
<dbReference type="Ensembl" id="ENSOMYT00000066011.2">
    <property type="protein sequence ID" value="ENSOMYP00000060632.2"/>
    <property type="gene ID" value="ENSOMYG00000028011.2"/>
</dbReference>
<reference evidence="6" key="3">
    <citation type="submission" date="2025-09" db="UniProtKB">
        <authorList>
            <consortium name="Ensembl"/>
        </authorList>
    </citation>
    <scope>IDENTIFICATION</scope>
</reference>
<feature type="coiled-coil region" evidence="4">
    <location>
        <begin position="633"/>
        <end position="717"/>
    </location>
</feature>
<reference evidence="6" key="1">
    <citation type="submission" date="2020-07" db="EMBL/GenBank/DDBJ databases">
        <title>A long reads based de novo assembly of the rainbow trout Arlee double haploid line genome.</title>
        <authorList>
            <person name="Gao G."/>
            <person name="Palti Y."/>
        </authorList>
    </citation>
    <scope>NUCLEOTIDE SEQUENCE [LARGE SCALE GENOMIC DNA]</scope>
</reference>
<keyword evidence="1" id="KW-0677">Repeat</keyword>
<evidence type="ECO:0000256" key="4">
    <source>
        <dbReference type="SAM" id="Coils"/>
    </source>
</evidence>
<dbReference type="InterPro" id="IPR002110">
    <property type="entry name" value="Ankyrin_rpt"/>
</dbReference>
<evidence type="ECO:0000256" key="1">
    <source>
        <dbReference type="ARBA" id="ARBA00022737"/>
    </source>
</evidence>
<feature type="compositionally biased region" description="Low complexity" evidence="5">
    <location>
        <begin position="405"/>
        <end position="416"/>
    </location>
</feature>
<dbReference type="SUPFAM" id="SSF48403">
    <property type="entry name" value="Ankyrin repeat"/>
    <property type="match status" value="1"/>
</dbReference>
<dbReference type="PROSITE" id="PS50297">
    <property type="entry name" value="ANK_REP_REGION"/>
    <property type="match status" value="2"/>
</dbReference>
<dbReference type="InterPro" id="IPR042420">
    <property type="entry name" value="RAI14/UACA"/>
</dbReference>
<dbReference type="GeneTree" id="ENSGT00940000157400"/>
<evidence type="ECO:0000313" key="6">
    <source>
        <dbReference type="Ensembl" id="ENSOMYP00000060632.2"/>
    </source>
</evidence>
<keyword evidence="7" id="KW-1185">Reference proteome</keyword>
<dbReference type="PANTHER" id="PTHR24129">
    <property type="entry name" value="ANKYCORBIN"/>
    <property type="match status" value="1"/>
</dbReference>
<feature type="coiled-coil region" evidence="4">
    <location>
        <begin position="795"/>
        <end position="888"/>
    </location>
</feature>
<feature type="repeat" description="ANK" evidence="3">
    <location>
        <begin position="52"/>
        <end position="84"/>
    </location>
</feature>
<dbReference type="Pfam" id="PF12796">
    <property type="entry name" value="Ank_2"/>
    <property type="match status" value="2"/>
</dbReference>